<keyword evidence="2" id="KW-1185">Reference proteome</keyword>
<proteinExistence type="predicted"/>
<dbReference type="EMBL" id="CP035806">
    <property type="protein sequence ID" value="QBE48244.1"/>
    <property type="molecule type" value="Genomic_DNA"/>
</dbReference>
<dbReference type="Proteomes" id="UP000289260">
    <property type="component" value="Chromosome"/>
</dbReference>
<dbReference type="AlphaFoldDB" id="A0A4P6KFL9"/>
<accession>A0A4P6KFL9</accession>
<evidence type="ECO:0000313" key="2">
    <source>
        <dbReference type="Proteomes" id="UP000289260"/>
    </source>
</evidence>
<dbReference type="RefSeq" id="WP_130109382.1">
    <property type="nucleotide sequence ID" value="NZ_CP035806.1"/>
</dbReference>
<organism evidence="1 2">
    <name type="scientific">Leucobacter triazinivorans</name>
    <dbReference type="NCBI Taxonomy" id="1784719"/>
    <lineage>
        <taxon>Bacteria</taxon>
        <taxon>Bacillati</taxon>
        <taxon>Actinomycetota</taxon>
        <taxon>Actinomycetes</taxon>
        <taxon>Micrococcales</taxon>
        <taxon>Microbacteriaceae</taxon>
        <taxon>Leucobacter</taxon>
    </lineage>
</organism>
<reference evidence="1 2" key="1">
    <citation type="submission" date="2019-02" db="EMBL/GenBank/DDBJ databases">
        <authorList>
            <person name="Sun L."/>
            <person name="Pan D."/>
            <person name="Wu X."/>
        </authorList>
    </citation>
    <scope>NUCLEOTIDE SEQUENCE [LARGE SCALE GENOMIC DNA]</scope>
    <source>
        <strain evidence="1 2">JW-1</strain>
    </source>
</reference>
<evidence type="ECO:0000313" key="1">
    <source>
        <dbReference type="EMBL" id="QBE48244.1"/>
    </source>
</evidence>
<dbReference type="KEGG" id="ltr:EVS81_04855"/>
<name>A0A4P6KFL9_9MICO</name>
<sequence length="327" mass="35129">MTTSEKKRMSVEDMLNALEDPELESALEGQDITAESFNALGAAVDPMLSPARKKLRARFFGAATDHHSMDVKPAAKALIAIQDALSTIGATLSDHQGLVGQLPAHIIQSTRLTLSPAVAPGSVVFTLQSPPPSEGAFPEMAHEGSLLDSSVTRLIEILNSAQSSEDDPEKLSEMLQQVGPRTASHLFNLTETLLSEGVGLGLEWLNGNGGQRSAQISSSAARFLRGLAKESSVQIKDITVSGTLSTVSQDHQQELTQADDTRLRFKATDDQLRELAPHTLSRVELHLSEKTAVKLATGKVTRTYTLIGLRENDQDQSDEKITADTVG</sequence>
<gene>
    <name evidence="1" type="ORF">EVS81_04855</name>
</gene>
<protein>
    <submittedName>
        <fullName evidence="1">Uncharacterized protein</fullName>
    </submittedName>
</protein>